<dbReference type="NCBIfam" id="NF006745">
    <property type="entry name" value="PRK09270.1-4"/>
    <property type="match status" value="1"/>
</dbReference>
<protein>
    <submittedName>
        <fullName evidence="2">Nucleoside/nucleotide kinase family protein</fullName>
    </submittedName>
</protein>
<reference evidence="3" key="1">
    <citation type="journal article" date="2019" name="Int. J. Syst. Evol. Microbiol.">
        <title>The Global Catalogue of Microorganisms (GCM) 10K type strain sequencing project: providing services to taxonomists for standard genome sequencing and annotation.</title>
        <authorList>
            <consortium name="The Broad Institute Genomics Platform"/>
            <consortium name="The Broad Institute Genome Sequencing Center for Infectious Disease"/>
            <person name="Wu L."/>
            <person name="Ma J."/>
        </authorList>
    </citation>
    <scope>NUCLEOTIDE SEQUENCE [LARGE SCALE GENOMIC DNA]</scope>
    <source>
        <strain evidence="3">CGMCC 1.12477</strain>
    </source>
</reference>
<dbReference type="RefSeq" id="WP_343917032.1">
    <property type="nucleotide sequence ID" value="NZ_BAAAJT010000002.1"/>
</dbReference>
<keyword evidence="2" id="KW-0418">Kinase</keyword>
<dbReference type="GO" id="GO:0016301">
    <property type="term" value="F:kinase activity"/>
    <property type="evidence" value="ECO:0007669"/>
    <property type="project" value="UniProtKB-KW"/>
</dbReference>
<dbReference type="PANTHER" id="PTHR10285">
    <property type="entry name" value="URIDINE KINASE"/>
    <property type="match status" value="1"/>
</dbReference>
<organism evidence="2 3">
    <name type="scientific">Nocardioides aestuarii</name>
    <dbReference type="NCBI Taxonomy" id="252231"/>
    <lineage>
        <taxon>Bacteria</taxon>
        <taxon>Bacillati</taxon>
        <taxon>Actinomycetota</taxon>
        <taxon>Actinomycetes</taxon>
        <taxon>Propionibacteriales</taxon>
        <taxon>Nocardioidaceae</taxon>
        <taxon>Nocardioides</taxon>
    </lineage>
</organism>
<evidence type="ECO:0000313" key="2">
    <source>
        <dbReference type="EMBL" id="MFD1946667.1"/>
    </source>
</evidence>
<feature type="domain" description="Phosphoribulokinase/uridine kinase" evidence="1">
    <location>
        <begin position="49"/>
        <end position="210"/>
    </location>
</feature>
<dbReference type="InterPro" id="IPR027417">
    <property type="entry name" value="P-loop_NTPase"/>
</dbReference>
<keyword evidence="2" id="KW-0808">Transferase</keyword>
<gene>
    <name evidence="2" type="ORF">ACFSDE_07685</name>
</gene>
<dbReference type="SUPFAM" id="SSF52540">
    <property type="entry name" value="P-loop containing nucleoside triphosphate hydrolases"/>
    <property type="match status" value="1"/>
</dbReference>
<evidence type="ECO:0000259" key="1">
    <source>
        <dbReference type="Pfam" id="PF00485"/>
    </source>
</evidence>
<dbReference type="InterPro" id="IPR006083">
    <property type="entry name" value="PRK/URK"/>
</dbReference>
<evidence type="ECO:0000313" key="3">
    <source>
        <dbReference type="Proteomes" id="UP001597351"/>
    </source>
</evidence>
<sequence>MDTTSVVVNGLEVEAVVDHELIDGVLLPTLERLAARVKPGRRDYVFLVAPPGAGKSTLAALLEHRARHLDLDVVGIDGFHHPATHLETHHLLRGGEQVPLSSVKGAPETFDVDGLIRMLEAGREGQPLPWPGYDRVLHDVVPASQPVTAGLVVVEGTWLLLDEPGWSGLSAYSSFTVFLEAEPALLRDRLIERKVRGGLSREAAVDFYERSDRLNVERVLARSDRSTVDLPLHLNTDGTTERRGSA</sequence>
<keyword evidence="3" id="KW-1185">Reference proteome</keyword>
<name>A0ABW4TJ31_9ACTN</name>
<dbReference type="Gene3D" id="3.40.50.300">
    <property type="entry name" value="P-loop containing nucleotide triphosphate hydrolases"/>
    <property type="match status" value="1"/>
</dbReference>
<dbReference type="Pfam" id="PF00485">
    <property type="entry name" value="PRK"/>
    <property type="match status" value="1"/>
</dbReference>
<comment type="caution">
    <text evidence="2">The sequence shown here is derived from an EMBL/GenBank/DDBJ whole genome shotgun (WGS) entry which is preliminary data.</text>
</comment>
<dbReference type="EMBL" id="JBHUGD010000003">
    <property type="protein sequence ID" value="MFD1946667.1"/>
    <property type="molecule type" value="Genomic_DNA"/>
</dbReference>
<accession>A0ABW4TJ31</accession>
<dbReference type="Proteomes" id="UP001597351">
    <property type="component" value="Unassembled WGS sequence"/>
</dbReference>
<proteinExistence type="predicted"/>